<comment type="caution">
    <text evidence="2">The sequence shown here is derived from an EMBL/GenBank/DDBJ whole genome shotgun (WGS) entry which is preliminary data.</text>
</comment>
<dbReference type="AlphaFoldDB" id="A0A166AY81"/>
<accession>A0A166AY81</accession>
<feature type="region of interest" description="Disordered" evidence="1">
    <location>
        <begin position="98"/>
        <end position="149"/>
    </location>
</feature>
<name>A0A166AY81_DAUCS</name>
<proteinExistence type="predicted"/>
<gene>
    <name evidence="2" type="ORF">DCAR_010845</name>
</gene>
<evidence type="ECO:0000313" key="2">
    <source>
        <dbReference type="EMBL" id="KZN02091.1"/>
    </source>
</evidence>
<protein>
    <submittedName>
        <fullName evidence="2">Uncharacterized protein</fullName>
    </submittedName>
</protein>
<reference evidence="2" key="1">
    <citation type="journal article" date="2016" name="Nat. Genet.">
        <title>A high-quality carrot genome assembly provides new insights into carotenoid accumulation and asterid genome evolution.</title>
        <authorList>
            <person name="Iorizzo M."/>
            <person name="Ellison S."/>
            <person name="Senalik D."/>
            <person name="Zeng P."/>
            <person name="Satapoomin P."/>
            <person name="Huang J."/>
            <person name="Bowman M."/>
            <person name="Iovene M."/>
            <person name="Sanseverino W."/>
            <person name="Cavagnaro P."/>
            <person name="Yildiz M."/>
            <person name="Macko-Podgorni A."/>
            <person name="Moranska E."/>
            <person name="Grzebelus E."/>
            <person name="Grzebelus D."/>
            <person name="Ashrafi H."/>
            <person name="Zheng Z."/>
            <person name="Cheng S."/>
            <person name="Spooner D."/>
            <person name="Van Deynze A."/>
            <person name="Simon P."/>
        </authorList>
    </citation>
    <scope>NUCLEOTIDE SEQUENCE [LARGE SCALE GENOMIC DNA]</scope>
    <source>
        <tissue evidence="2">Leaf</tissue>
    </source>
</reference>
<dbReference type="EMBL" id="LNRQ01000003">
    <property type="protein sequence ID" value="KZN02091.1"/>
    <property type="molecule type" value="Genomic_DNA"/>
</dbReference>
<evidence type="ECO:0000256" key="1">
    <source>
        <dbReference type="SAM" id="MobiDB-lite"/>
    </source>
</evidence>
<dbReference type="Gramene" id="KZN02091">
    <property type="protein sequence ID" value="KZN02091"/>
    <property type="gene ID" value="DCAR_010845"/>
</dbReference>
<sequence>MFVKCFTVSSESSSLKSNGDFMQKHLTIVTHQSSGQTGLISPKLRMKLMDHRREKMVYSGRAEVTFCLRCYQPTDKRLDSFLLFLKDKGVRLDEVEIRKANEDAENNGDGKSSGDDSVEDAASEPLQPDNIPTPPPECPNSRLGAGFMA</sequence>
<organism evidence="2">
    <name type="scientific">Daucus carota subsp. sativus</name>
    <name type="common">Carrot</name>
    <dbReference type="NCBI Taxonomy" id="79200"/>
    <lineage>
        <taxon>Eukaryota</taxon>
        <taxon>Viridiplantae</taxon>
        <taxon>Streptophyta</taxon>
        <taxon>Embryophyta</taxon>
        <taxon>Tracheophyta</taxon>
        <taxon>Spermatophyta</taxon>
        <taxon>Magnoliopsida</taxon>
        <taxon>eudicotyledons</taxon>
        <taxon>Gunneridae</taxon>
        <taxon>Pentapetalae</taxon>
        <taxon>asterids</taxon>
        <taxon>campanulids</taxon>
        <taxon>Apiales</taxon>
        <taxon>Apiaceae</taxon>
        <taxon>Apioideae</taxon>
        <taxon>Scandiceae</taxon>
        <taxon>Daucinae</taxon>
        <taxon>Daucus</taxon>
        <taxon>Daucus sect. Daucus</taxon>
    </lineage>
</organism>